<accession>A0AAU4K7J3</accession>
<dbReference type="Proteomes" id="UP001432128">
    <property type="component" value="Chromosome"/>
</dbReference>
<name>A0AAU4K7J3_9NOCA</name>
<reference evidence="4 5" key="1">
    <citation type="submission" date="2022-10" db="EMBL/GenBank/DDBJ databases">
        <title>The complete genomes of actinobacterial strains from the NBC collection.</title>
        <authorList>
            <person name="Joergensen T.S."/>
            <person name="Alvarez Arevalo M."/>
            <person name="Sterndorff E.B."/>
            <person name="Faurdal D."/>
            <person name="Vuksanovic O."/>
            <person name="Mourched A.-S."/>
            <person name="Charusanti P."/>
            <person name="Shaw S."/>
            <person name="Blin K."/>
            <person name="Weber T."/>
        </authorList>
    </citation>
    <scope>NUCLEOTIDE SEQUENCE [LARGE SCALE GENOMIC DNA]</scope>
    <source>
        <strain evidence="4 5">NBC_00319</strain>
    </source>
</reference>
<dbReference type="KEGG" id="whr:OG579_09055"/>
<keyword evidence="5" id="KW-1185">Reference proteome</keyword>
<feature type="region of interest" description="Disordered" evidence="2">
    <location>
        <begin position="1"/>
        <end position="21"/>
    </location>
</feature>
<dbReference type="SUPFAM" id="SSF53335">
    <property type="entry name" value="S-adenosyl-L-methionine-dependent methyltransferases"/>
    <property type="match status" value="1"/>
</dbReference>
<keyword evidence="4" id="KW-0489">Methyltransferase</keyword>
<dbReference type="Pfam" id="PF13649">
    <property type="entry name" value="Methyltransf_25"/>
    <property type="match status" value="1"/>
</dbReference>
<dbReference type="GO" id="GO:0032259">
    <property type="term" value="P:methylation"/>
    <property type="evidence" value="ECO:0007669"/>
    <property type="project" value="UniProtKB-KW"/>
</dbReference>
<organism evidence="4 5">
    <name type="scientific">Williamsia herbipolensis</name>
    <dbReference type="NCBI Taxonomy" id="1603258"/>
    <lineage>
        <taxon>Bacteria</taxon>
        <taxon>Bacillati</taxon>
        <taxon>Actinomycetota</taxon>
        <taxon>Actinomycetes</taxon>
        <taxon>Mycobacteriales</taxon>
        <taxon>Nocardiaceae</taxon>
        <taxon>Williamsia</taxon>
    </lineage>
</organism>
<gene>
    <name evidence="4" type="ORF">OG579_09055</name>
</gene>
<feature type="compositionally biased region" description="Low complexity" evidence="2">
    <location>
        <begin position="7"/>
        <end position="21"/>
    </location>
</feature>
<feature type="domain" description="Methyltransferase" evidence="3">
    <location>
        <begin position="67"/>
        <end position="158"/>
    </location>
</feature>
<dbReference type="GO" id="GO:0008168">
    <property type="term" value="F:methyltransferase activity"/>
    <property type="evidence" value="ECO:0007669"/>
    <property type="project" value="UniProtKB-KW"/>
</dbReference>
<evidence type="ECO:0000256" key="2">
    <source>
        <dbReference type="SAM" id="MobiDB-lite"/>
    </source>
</evidence>
<dbReference type="Gene3D" id="3.40.50.150">
    <property type="entry name" value="Vaccinia Virus protein VP39"/>
    <property type="match status" value="1"/>
</dbReference>
<dbReference type="InterPro" id="IPR029063">
    <property type="entry name" value="SAM-dependent_MTases_sf"/>
</dbReference>
<keyword evidence="1" id="KW-0808">Transferase</keyword>
<evidence type="ECO:0000313" key="5">
    <source>
        <dbReference type="Proteomes" id="UP001432128"/>
    </source>
</evidence>
<sequence>MRSPDFAASMPPTPSAIASSSCSHCSDVRRTATKVRSVNPAQFYNLLNPWGHSDDFYLDLVMHAETVVDIGCGTGTLLHRARETGHRGRLIGIDPDDDMLAMARRRDDIEWQTATASDVRGVAADLVTMTGHAFQTLASDDDLTSSLRAIVGSMAAGGRFAFETRNPMVQPWTRWDEEFTVSDDRGDTLTVTRQVVSVQDQIVTFDETFSIPTLSEQKVVRSSLRFLTVDNLSTALRSAGLVIEEQFGNWDRSPVTPESPEIITIASTPTAG</sequence>
<dbReference type="InterPro" id="IPR041698">
    <property type="entry name" value="Methyltransf_25"/>
</dbReference>
<proteinExistence type="predicted"/>
<dbReference type="PANTHER" id="PTHR43861">
    <property type="entry name" value="TRANS-ACONITATE 2-METHYLTRANSFERASE-RELATED"/>
    <property type="match status" value="1"/>
</dbReference>
<evidence type="ECO:0000259" key="3">
    <source>
        <dbReference type="Pfam" id="PF13649"/>
    </source>
</evidence>
<dbReference type="PROSITE" id="PS51257">
    <property type="entry name" value="PROKAR_LIPOPROTEIN"/>
    <property type="match status" value="1"/>
</dbReference>
<dbReference type="CDD" id="cd02440">
    <property type="entry name" value="AdoMet_MTases"/>
    <property type="match status" value="1"/>
</dbReference>
<dbReference type="AlphaFoldDB" id="A0AAU4K7J3"/>
<dbReference type="RefSeq" id="WP_328858864.1">
    <property type="nucleotide sequence ID" value="NZ_CP108021.1"/>
</dbReference>
<evidence type="ECO:0000313" key="4">
    <source>
        <dbReference type="EMBL" id="WUM21892.1"/>
    </source>
</evidence>
<protein>
    <submittedName>
        <fullName evidence="4">Class I SAM-dependent methyltransferase</fullName>
    </submittedName>
</protein>
<dbReference type="EMBL" id="CP108021">
    <property type="protein sequence ID" value="WUM21892.1"/>
    <property type="molecule type" value="Genomic_DNA"/>
</dbReference>
<evidence type="ECO:0000256" key="1">
    <source>
        <dbReference type="ARBA" id="ARBA00022679"/>
    </source>
</evidence>